<dbReference type="InterPro" id="IPR023212">
    <property type="entry name" value="Hsp33_helix_hairpin_bin_dom_sf"/>
</dbReference>
<gene>
    <name evidence="6 7" type="primary">hslO</name>
    <name evidence="7" type="ORF">EII21_04685</name>
</gene>
<evidence type="ECO:0000256" key="3">
    <source>
        <dbReference type="ARBA" id="ARBA00023157"/>
    </source>
</evidence>
<name>A0A3P2A6M1_9NEIS</name>
<comment type="subcellular location">
    <subcellularLocation>
        <location evidence="6">Cytoplasm</location>
    </subcellularLocation>
</comment>
<dbReference type="GO" id="GO:0051082">
    <property type="term" value="F:unfolded protein binding"/>
    <property type="evidence" value="ECO:0007669"/>
    <property type="project" value="UniProtKB-UniRule"/>
</dbReference>
<comment type="similarity">
    <text evidence="6">Belongs to the HSP33 family.</text>
</comment>
<dbReference type="STRING" id="1121352.GCA_000620925_01704"/>
<dbReference type="HAMAP" id="MF_00117">
    <property type="entry name" value="HslO"/>
    <property type="match status" value="1"/>
</dbReference>
<dbReference type="InterPro" id="IPR016153">
    <property type="entry name" value="Heat_shock_Hsp33_N"/>
</dbReference>
<dbReference type="InterPro" id="IPR000397">
    <property type="entry name" value="Heat_shock_Hsp33"/>
</dbReference>
<dbReference type="Gene3D" id="3.90.1280.10">
    <property type="entry name" value="HSP33 redox switch-like"/>
    <property type="match status" value="1"/>
</dbReference>
<dbReference type="EMBL" id="RQYC01000005">
    <property type="protein sequence ID" value="RRD90578.1"/>
    <property type="molecule type" value="Genomic_DNA"/>
</dbReference>
<comment type="function">
    <text evidence="6">Redox regulated molecular chaperone. Protects both thermally unfolding and oxidatively damaged proteins from irreversible aggregation. Plays an important role in the bacterial defense system toward oxidative stress.</text>
</comment>
<dbReference type="Gene3D" id="3.55.30.10">
    <property type="entry name" value="Hsp33 domain"/>
    <property type="match status" value="1"/>
</dbReference>
<evidence type="ECO:0000256" key="2">
    <source>
        <dbReference type="ARBA" id="ARBA00022833"/>
    </source>
</evidence>
<dbReference type="Proteomes" id="UP000269923">
    <property type="component" value="Unassembled WGS sequence"/>
</dbReference>
<keyword evidence="4 6" id="KW-0143">Chaperone</keyword>
<evidence type="ECO:0000256" key="1">
    <source>
        <dbReference type="ARBA" id="ARBA00022490"/>
    </source>
</evidence>
<dbReference type="OrthoDB" id="9793753at2"/>
<evidence type="ECO:0000313" key="7">
    <source>
        <dbReference type="EMBL" id="RRD90578.1"/>
    </source>
</evidence>
<reference evidence="7 8" key="1">
    <citation type="submission" date="2018-11" db="EMBL/GenBank/DDBJ databases">
        <title>Genomes From Bacteria Associated with the Canine Oral Cavity: a Test Case for Automated Genome-Based Taxonomic Assignment.</title>
        <authorList>
            <person name="Coil D.A."/>
            <person name="Jospin G."/>
            <person name="Darling A.E."/>
            <person name="Wallis C."/>
            <person name="Davis I.J."/>
            <person name="Harris S."/>
            <person name="Eisen J.A."/>
            <person name="Holcombe L.J."/>
            <person name="O'Flynn C."/>
        </authorList>
    </citation>
    <scope>NUCLEOTIDE SEQUENCE [LARGE SCALE GENOMIC DNA]</scope>
    <source>
        <strain evidence="7 8">COT-280</strain>
    </source>
</reference>
<dbReference type="Gene3D" id="1.10.287.480">
    <property type="entry name" value="helix hairpin bin"/>
    <property type="match status" value="1"/>
</dbReference>
<keyword evidence="1 6" id="KW-0963">Cytoplasm</keyword>
<keyword evidence="5 6" id="KW-0676">Redox-active center</keyword>
<dbReference type="NCBIfam" id="NF001033">
    <property type="entry name" value="PRK00114.1"/>
    <property type="match status" value="1"/>
</dbReference>
<evidence type="ECO:0000256" key="6">
    <source>
        <dbReference type="HAMAP-Rule" id="MF_00117"/>
    </source>
</evidence>
<dbReference type="PANTHER" id="PTHR30111:SF1">
    <property type="entry name" value="33 KDA CHAPERONIN"/>
    <property type="match status" value="1"/>
</dbReference>
<keyword evidence="8" id="KW-1185">Reference proteome</keyword>
<dbReference type="GO" id="GO:0042026">
    <property type="term" value="P:protein refolding"/>
    <property type="evidence" value="ECO:0007669"/>
    <property type="project" value="TreeGrafter"/>
</dbReference>
<comment type="caution">
    <text evidence="7">The sequence shown here is derived from an EMBL/GenBank/DDBJ whole genome shotgun (WGS) entry which is preliminary data.</text>
</comment>
<dbReference type="CDD" id="cd00498">
    <property type="entry name" value="Hsp33"/>
    <property type="match status" value="1"/>
</dbReference>
<keyword evidence="3 6" id="KW-1015">Disulfide bond</keyword>
<sequence length="295" mass="32276">MNADSDYRSRFLFDEHPARGLYVRLSEVWQHILQRKNYPPAIRRALGEVLAAAALLSEDLKSDHTLTIQVQGKGVLKMLVAEAVSGTCRATARWDESVAVADDADLHQLLGGEGIFAITVQPRNGEPWQGIVPLHSGGIAAMLADYMQRSQQIQTHIVLSADEQQACGFLLQRLPESEADDEAWAQVALPAQTLSAEELNRLPADALLYRLFHEHPPRVFPAEALEFACSCSRGKVADMLLLLGCKEVGEVVAEEGSISVDCDFCNERYTFDEADADALFGTGVVAAAQEMRQAA</sequence>
<dbReference type="SUPFAM" id="SSF118352">
    <property type="entry name" value="HSP33 redox switch-like"/>
    <property type="match status" value="1"/>
</dbReference>
<protein>
    <recommendedName>
        <fullName evidence="6">33 kDa chaperonin</fullName>
    </recommendedName>
    <alternativeName>
        <fullName evidence="6">Heat shock protein 33 homolog</fullName>
        <shortName evidence="6">HSP33</shortName>
    </alternativeName>
</protein>
<dbReference type="GO" id="GO:0005737">
    <property type="term" value="C:cytoplasm"/>
    <property type="evidence" value="ECO:0007669"/>
    <property type="project" value="UniProtKB-SubCell"/>
</dbReference>
<dbReference type="GO" id="GO:0044183">
    <property type="term" value="F:protein folding chaperone"/>
    <property type="evidence" value="ECO:0007669"/>
    <property type="project" value="TreeGrafter"/>
</dbReference>
<dbReference type="InterPro" id="IPR016154">
    <property type="entry name" value="Heat_shock_Hsp33_C"/>
</dbReference>
<feature type="disulfide bond" description="Redox-active" evidence="6">
    <location>
        <begin position="229"/>
        <end position="231"/>
    </location>
</feature>
<accession>A0A3P2A6M1</accession>
<dbReference type="AlphaFoldDB" id="A0A3P2A6M1"/>
<dbReference type="Pfam" id="PF01430">
    <property type="entry name" value="HSP33"/>
    <property type="match status" value="1"/>
</dbReference>
<comment type="PTM">
    <text evidence="6">Under oxidizing conditions two disulfide bonds are formed involving the reactive cysteines. Under reducing conditions zinc is bound to the reactive cysteines and the protein is inactive.</text>
</comment>
<evidence type="ECO:0000313" key="8">
    <source>
        <dbReference type="Proteomes" id="UP000269923"/>
    </source>
</evidence>
<organism evidence="7 8">
    <name type="scientific">Conchiformibius steedae</name>
    <dbReference type="NCBI Taxonomy" id="153493"/>
    <lineage>
        <taxon>Bacteria</taxon>
        <taxon>Pseudomonadati</taxon>
        <taxon>Pseudomonadota</taxon>
        <taxon>Betaproteobacteria</taxon>
        <taxon>Neisseriales</taxon>
        <taxon>Neisseriaceae</taxon>
        <taxon>Conchiformibius</taxon>
    </lineage>
</organism>
<keyword evidence="2 6" id="KW-0862">Zinc</keyword>
<dbReference type="SUPFAM" id="SSF64397">
    <property type="entry name" value="Hsp33 domain"/>
    <property type="match status" value="1"/>
</dbReference>
<evidence type="ECO:0000256" key="4">
    <source>
        <dbReference type="ARBA" id="ARBA00023186"/>
    </source>
</evidence>
<dbReference type="PANTHER" id="PTHR30111">
    <property type="entry name" value="33 KDA CHAPERONIN"/>
    <property type="match status" value="1"/>
</dbReference>
<proteinExistence type="inferred from homology"/>
<dbReference type="RefSeq" id="WP_124794462.1">
    <property type="nucleotide sequence ID" value="NZ_RQYC01000005.1"/>
</dbReference>
<dbReference type="PIRSF" id="PIRSF005261">
    <property type="entry name" value="Heat_shock_Hsp33"/>
    <property type="match status" value="1"/>
</dbReference>
<feature type="disulfide bond" description="Redox-active" evidence="6">
    <location>
        <begin position="262"/>
        <end position="265"/>
    </location>
</feature>
<evidence type="ECO:0000256" key="5">
    <source>
        <dbReference type="ARBA" id="ARBA00023284"/>
    </source>
</evidence>